<feature type="transmembrane region" description="Helical" evidence="5">
    <location>
        <begin position="7"/>
        <end position="27"/>
    </location>
</feature>
<feature type="transmembrane region" description="Helical" evidence="5">
    <location>
        <begin position="33"/>
        <end position="50"/>
    </location>
</feature>
<dbReference type="InterPro" id="IPR002657">
    <property type="entry name" value="BilAc:Na_symport/Acr3"/>
</dbReference>
<dbReference type="OrthoDB" id="9806785at2"/>
<feature type="transmembrane region" description="Helical" evidence="5">
    <location>
        <begin position="213"/>
        <end position="236"/>
    </location>
</feature>
<feature type="transmembrane region" description="Helical" evidence="5">
    <location>
        <begin position="62"/>
        <end position="86"/>
    </location>
</feature>
<dbReference type="GO" id="GO:0016020">
    <property type="term" value="C:membrane"/>
    <property type="evidence" value="ECO:0007669"/>
    <property type="project" value="UniProtKB-SubCell"/>
</dbReference>
<name>A0A557PFJ5_9VIBR</name>
<comment type="subcellular location">
    <subcellularLocation>
        <location evidence="1">Membrane</location>
        <topology evidence="1">Multi-pass membrane protein</topology>
    </subcellularLocation>
</comment>
<evidence type="ECO:0000313" key="7">
    <source>
        <dbReference type="Proteomes" id="UP000319828"/>
    </source>
</evidence>
<dbReference type="Proteomes" id="UP000319828">
    <property type="component" value="Unassembled WGS sequence"/>
</dbReference>
<feature type="transmembrane region" description="Helical" evidence="5">
    <location>
        <begin position="92"/>
        <end position="112"/>
    </location>
</feature>
<evidence type="ECO:0000256" key="2">
    <source>
        <dbReference type="ARBA" id="ARBA00022692"/>
    </source>
</evidence>
<dbReference type="PANTHER" id="PTHR10361:SF28">
    <property type="entry name" value="P3 PROTEIN-RELATED"/>
    <property type="match status" value="1"/>
</dbReference>
<dbReference type="PANTHER" id="PTHR10361">
    <property type="entry name" value="SODIUM-BILE ACID COTRANSPORTER"/>
    <property type="match status" value="1"/>
</dbReference>
<reference evidence="6 7" key="1">
    <citation type="submission" date="2019-07" db="EMBL/GenBank/DDBJ databases">
        <title>The draft genome sequence of Vibrio algivorus M1486.</title>
        <authorList>
            <person name="Meng X."/>
        </authorList>
    </citation>
    <scope>NUCLEOTIDE SEQUENCE [LARGE SCALE GENOMIC DNA]</scope>
    <source>
        <strain evidence="6 7">M1486</strain>
    </source>
</reference>
<feature type="transmembrane region" description="Helical" evidence="5">
    <location>
        <begin position="119"/>
        <end position="141"/>
    </location>
</feature>
<comment type="caution">
    <text evidence="6">The sequence shown here is derived from an EMBL/GenBank/DDBJ whole genome shotgun (WGS) entry which is preliminary data.</text>
</comment>
<evidence type="ECO:0000256" key="5">
    <source>
        <dbReference type="SAM" id="Phobius"/>
    </source>
</evidence>
<feature type="transmembrane region" description="Helical" evidence="5">
    <location>
        <begin position="187"/>
        <end position="207"/>
    </location>
</feature>
<dbReference type="EMBL" id="VMKJ01000002">
    <property type="protein sequence ID" value="TVO39421.1"/>
    <property type="molecule type" value="Genomic_DNA"/>
</dbReference>
<evidence type="ECO:0000256" key="3">
    <source>
        <dbReference type="ARBA" id="ARBA00022989"/>
    </source>
</evidence>
<evidence type="ECO:0000313" key="6">
    <source>
        <dbReference type="EMBL" id="TVO39421.1"/>
    </source>
</evidence>
<dbReference type="RefSeq" id="WP_144387336.1">
    <property type="nucleotide sequence ID" value="NZ_CANNCB010000001.1"/>
</dbReference>
<keyword evidence="2 5" id="KW-0812">Transmembrane</keyword>
<accession>A0A557PFJ5</accession>
<protein>
    <submittedName>
        <fullName evidence="6">Bile acid:sodium symporter family protein</fullName>
    </submittedName>
</protein>
<proteinExistence type="predicted"/>
<feature type="transmembrane region" description="Helical" evidence="5">
    <location>
        <begin position="153"/>
        <end position="175"/>
    </location>
</feature>
<keyword evidence="4 5" id="KW-0472">Membrane</keyword>
<dbReference type="InterPro" id="IPR004710">
    <property type="entry name" value="Bilac:Na_transpt"/>
</dbReference>
<evidence type="ECO:0000256" key="1">
    <source>
        <dbReference type="ARBA" id="ARBA00004141"/>
    </source>
</evidence>
<dbReference type="AlphaFoldDB" id="A0A557PFJ5"/>
<dbReference type="InterPro" id="IPR038770">
    <property type="entry name" value="Na+/solute_symporter_sf"/>
</dbReference>
<dbReference type="Gene3D" id="1.20.1530.20">
    <property type="match status" value="1"/>
</dbReference>
<keyword evidence="3 5" id="KW-1133">Transmembrane helix</keyword>
<organism evidence="6 7">
    <name type="scientific">Vibrio algivorus</name>
    <dbReference type="NCBI Taxonomy" id="1667024"/>
    <lineage>
        <taxon>Bacteria</taxon>
        <taxon>Pseudomonadati</taxon>
        <taxon>Pseudomonadota</taxon>
        <taxon>Gammaproteobacteria</taxon>
        <taxon>Vibrionales</taxon>
        <taxon>Vibrionaceae</taxon>
        <taxon>Vibrio</taxon>
    </lineage>
</organism>
<sequence>MLRTITQLFPVWAILISILAYMQPTIFQPLKTYIVPLLVVIMMSMGLTLKASDFANVVKQKLAVTIGIILQFTVMPLVALLISYILGFSPELTVGMVLVGSVAGGTSSNVMCYLAKGDVALSISMTAISTLLGVLLTPFLSELLAGQAVDVPAAAMLMSLVKIVLLPVAIGIFINQFFHNVTKKLDSILPLISMAAIVMIIGIVIALNASQFAAIGPIIALAVVLHNGFGLLAGYWGCRLLGFNETISRTIAFEVGLQNSGLATALAMKFFTPAAAMPGTLFSLWHNISGSILAGYWSRKTVQDNSFSPVNTQAQVEKS</sequence>
<gene>
    <name evidence="6" type="ORF">FOF44_02190</name>
</gene>
<dbReference type="Pfam" id="PF01758">
    <property type="entry name" value="SBF"/>
    <property type="match status" value="1"/>
</dbReference>
<evidence type="ECO:0000256" key="4">
    <source>
        <dbReference type="ARBA" id="ARBA00023136"/>
    </source>
</evidence>